<keyword evidence="1" id="KW-0696">RNA-directed RNA polymerase</keyword>
<evidence type="ECO:0000256" key="1">
    <source>
        <dbReference type="RuleBase" id="RU363098"/>
    </source>
</evidence>
<dbReference type="OrthoDB" id="6513042at2759"/>
<dbReference type="PANTHER" id="PTHR23079">
    <property type="entry name" value="RNA-DEPENDENT RNA POLYMERASE"/>
    <property type="match status" value="1"/>
</dbReference>
<dbReference type="EC" id="2.7.7.48" evidence="1"/>
<dbReference type="STRING" id="1051891.A0A0C3Q7C9"/>
<comment type="catalytic activity">
    <reaction evidence="1">
        <text>RNA(n) + a ribonucleoside 5'-triphosphate = RNA(n+1) + diphosphate</text>
        <dbReference type="Rhea" id="RHEA:21248"/>
        <dbReference type="Rhea" id="RHEA-COMP:14527"/>
        <dbReference type="Rhea" id="RHEA-COMP:17342"/>
        <dbReference type="ChEBI" id="CHEBI:33019"/>
        <dbReference type="ChEBI" id="CHEBI:61557"/>
        <dbReference type="ChEBI" id="CHEBI:140395"/>
        <dbReference type="EC" id="2.7.7.48"/>
    </reaction>
</comment>
<dbReference type="GO" id="GO:0003968">
    <property type="term" value="F:RNA-directed RNA polymerase activity"/>
    <property type="evidence" value="ECO:0007669"/>
    <property type="project" value="UniProtKB-KW"/>
</dbReference>
<dbReference type="HOGENOM" id="CLU_001366_2_1_1"/>
<accession>A0A0C3Q7C9</accession>
<dbReference type="GO" id="GO:0030422">
    <property type="term" value="P:siRNA processing"/>
    <property type="evidence" value="ECO:0007669"/>
    <property type="project" value="TreeGrafter"/>
</dbReference>
<evidence type="ECO:0000313" key="3">
    <source>
        <dbReference type="EMBL" id="KIO25485.1"/>
    </source>
</evidence>
<organism evidence="3 4">
    <name type="scientific">Tulasnella calospora MUT 4182</name>
    <dbReference type="NCBI Taxonomy" id="1051891"/>
    <lineage>
        <taxon>Eukaryota</taxon>
        <taxon>Fungi</taxon>
        <taxon>Dikarya</taxon>
        <taxon>Basidiomycota</taxon>
        <taxon>Agaricomycotina</taxon>
        <taxon>Agaricomycetes</taxon>
        <taxon>Cantharellales</taxon>
        <taxon>Tulasnellaceae</taxon>
        <taxon>Tulasnella</taxon>
    </lineage>
</organism>
<keyword evidence="1" id="KW-0548">Nucleotidyltransferase</keyword>
<reference evidence="3 4" key="1">
    <citation type="submission" date="2014-04" db="EMBL/GenBank/DDBJ databases">
        <authorList>
            <consortium name="DOE Joint Genome Institute"/>
            <person name="Kuo A."/>
            <person name="Girlanda M."/>
            <person name="Perotto S."/>
            <person name="Kohler A."/>
            <person name="Nagy L.G."/>
            <person name="Floudas D."/>
            <person name="Copeland A."/>
            <person name="Barry K.W."/>
            <person name="Cichocki N."/>
            <person name="Veneault-Fourrey C."/>
            <person name="LaButti K."/>
            <person name="Lindquist E.A."/>
            <person name="Lipzen A."/>
            <person name="Lundell T."/>
            <person name="Morin E."/>
            <person name="Murat C."/>
            <person name="Sun H."/>
            <person name="Tunlid A."/>
            <person name="Henrissat B."/>
            <person name="Grigoriev I.V."/>
            <person name="Hibbett D.S."/>
            <person name="Martin F."/>
            <person name="Nordberg H.P."/>
            <person name="Cantor M.N."/>
            <person name="Hua S.X."/>
        </authorList>
    </citation>
    <scope>NUCLEOTIDE SEQUENCE [LARGE SCALE GENOMIC DNA]</scope>
    <source>
        <strain evidence="3 4">MUT 4182</strain>
    </source>
</reference>
<dbReference type="AlphaFoldDB" id="A0A0C3Q7C9"/>
<evidence type="ECO:0000313" key="4">
    <source>
        <dbReference type="Proteomes" id="UP000054248"/>
    </source>
</evidence>
<dbReference type="Proteomes" id="UP000054248">
    <property type="component" value="Unassembled WGS sequence"/>
</dbReference>
<keyword evidence="4" id="KW-1185">Reference proteome</keyword>
<feature type="domain" description="RDRP core" evidence="2">
    <location>
        <begin position="439"/>
        <end position="1033"/>
    </location>
</feature>
<comment type="similarity">
    <text evidence="1">Belongs to the RdRP family.</text>
</comment>
<dbReference type="InterPro" id="IPR057596">
    <property type="entry name" value="RDRP_core"/>
</dbReference>
<dbReference type="GO" id="GO:0003723">
    <property type="term" value="F:RNA binding"/>
    <property type="evidence" value="ECO:0007669"/>
    <property type="project" value="UniProtKB-KW"/>
</dbReference>
<protein>
    <recommendedName>
        <fullName evidence="1">RNA-dependent RNA polymerase</fullName>
        <ecNumber evidence="1">2.7.7.48</ecNumber>
    </recommendedName>
</protein>
<sequence>MAEVFMQNVPFSTTHVEIVRSLAEILHNPPFYNSDNQLTNFHVALHRGKHLQRGRKHNGNGSLTLPDPNLASLFLQYFGPLAFGRRRLTCEVTSQLIKFRPSRHVPRQEVVALVQSTPYVDPQAQEARDERANQLRTAVRITEVQFGWQCRDGLFSEEWTSSLPPNMTSPPSLAFQEETNEVWVSMGGSNHGLLEDIGTLISDVIVFRFSRVESLAYDTSNGPCPAILFSFPSSPAFEMHRTISKAGQALPSSDPGGRRSRLVAFSSSHEVSAPYTSLAMRVVCNSWNDFAEFHRMAGVAGLPHATELPPPPPSRTLFTASALERIHRWIAKLPYVVGFQALAVLNNLHLDPHELWGLRPQIMSILNEHKEARTSEILRLFGPLVKMLGWESDFDADEDPPETIEDCLRRATKDATPLHMTLRDQSKNPGWFNCHHVTITPTRMVLEGPYPDQSNRVLRRFSNHHDYFLRVNFTDEDLLDFRWDRDVDGAQFVRDRVGGVLKRGLVVAGRKFDFLAYSSSALKEHAVWFCAEFMEGGKAWNAETIRQSLGDFSHLERYPARYGARMSQAFTATEPGIILPVEEIIMIDDIRHKKTGSNFTDGIGDISRGLAERISRRLQRRPGSKKRFYLHPSAYQFRMDGFKGMVAVNYKLQGMDIRLRDSQRKFGVPQPSMEIEIAQSFWRPKPVYLNRYMIMILETLGVPAKVFIKLQDEAVREVEEATQTLAKCSKFLDAHGIGTSYRLSSVMLNLHKLKVGLQFEAGASLNLNDPFLDRAIEFAANHVLRVMKHKARIPVKGSYTLVGVVDVHGWLKPNEVFVCIQNRDERPEYIRGKVLITRSPQVHPGDVQFVEAIGQPPPDSPFAEEKFPNCVVFSSLGERSIPSMLSGGDLDGDEYNVIVSPDLFPEEIYPPAEYPPASIKDLGRPCTIDDLADWVAEYINSDILGFVADQFLHLADQSELMALDPDCIKLAELASKAVDFAKSGTPVTRADIPRLRFPSHHKPDWSAGELGTGRNGRLVYKSNRAIGKLFRRIDLNDAERLAARQAKRQRGGPGHKAEKKAEAKLERAMKNLTITGPARDVLRHPISLALLPVLRRHIDVDSSIPAELTTVARKQFDAYVSELRFIASSNTITWDPLTEEEILMGTIASKTSQPRKRMSMMARLRNQTDELVKRIRAELAGDQANASDVDSDEEIEDDLEDWLLRSWAAWQVSVLRGETFGGKSFGFLALRSVFECLKAIEDRDERGSYKA</sequence>
<gene>
    <name evidence="3" type="ORF">M407DRAFT_25193</name>
</gene>
<dbReference type="PANTHER" id="PTHR23079:SF55">
    <property type="entry name" value="RNA-DIRECTED RNA POLYMERASE"/>
    <property type="match status" value="1"/>
</dbReference>
<keyword evidence="1" id="KW-0694">RNA-binding</keyword>
<proteinExistence type="inferred from homology"/>
<dbReference type="InterPro" id="IPR007855">
    <property type="entry name" value="RDRP"/>
</dbReference>
<reference evidence="4" key="2">
    <citation type="submission" date="2015-01" db="EMBL/GenBank/DDBJ databases">
        <title>Evolutionary Origins and Diversification of the Mycorrhizal Mutualists.</title>
        <authorList>
            <consortium name="DOE Joint Genome Institute"/>
            <consortium name="Mycorrhizal Genomics Consortium"/>
            <person name="Kohler A."/>
            <person name="Kuo A."/>
            <person name="Nagy L.G."/>
            <person name="Floudas D."/>
            <person name="Copeland A."/>
            <person name="Barry K.W."/>
            <person name="Cichocki N."/>
            <person name="Veneault-Fourrey C."/>
            <person name="LaButti K."/>
            <person name="Lindquist E.A."/>
            <person name="Lipzen A."/>
            <person name="Lundell T."/>
            <person name="Morin E."/>
            <person name="Murat C."/>
            <person name="Riley R."/>
            <person name="Ohm R."/>
            <person name="Sun H."/>
            <person name="Tunlid A."/>
            <person name="Henrissat B."/>
            <person name="Grigoriev I.V."/>
            <person name="Hibbett D.S."/>
            <person name="Martin F."/>
        </authorList>
    </citation>
    <scope>NUCLEOTIDE SEQUENCE [LARGE SCALE GENOMIC DNA]</scope>
    <source>
        <strain evidence="4">MUT 4182</strain>
    </source>
</reference>
<dbReference type="GO" id="GO:0031380">
    <property type="term" value="C:nuclear RNA-directed RNA polymerase complex"/>
    <property type="evidence" value="ECO:0007669"/>
    <property type="project" value="TreeGrafter"/>
</dbReference>
<evidence type="ECO:0000259" key="2">
    <source>
        <dbReference type="Pfam" id="PF05183"/>
    </source>
</evidence>
<dbReference type="EMBL" id="KN823041">
    <property type="protein sequence ID" value="KIO25485.1"/>
    <property type="molecule type" value="Genomic_DNA"/>
</dbReference>
<name>A0A0C3Q7C9_9AGAM</name>
<keyword evidence="1" id="KW-0808">Transferase</keyword>
<dbReference type="Pfam" id="PF05183">
    <property type="entry name" value="RdRP"/>
    <property type="match status" value="1"/>
</dbReference>